<reference evidence="2 3" key="1">
    <citation type="submission" date="2021-08" db="EMBL/GenBank/DDBJ databases">
        <title>Draft Genome Sequence of Phanerochaete sordida strain YK-624.</title>
        <authorList>
            <person name="Mori T."/>
            <person name="Dohra H."/>
            <person name="Suzuki T."/>
            <person name="Kawagishi H."/>
            <person name="Hirai H."/>
        </authorList>
    </citation>
    <scope>NUCLEOTIDE SEQUENCE [LARGE SCALE GENOMIC DNA]</scope>
    <source>
        <strain evidence="2 3">YK-624</strain>
    </source>
</reference>
<evidence type="ECO:0000313" key="2">
    <source>
        <dbReference type="EMBL" id="GJE88227.1"/>
    </source>
</evidence>
<comment type="caution">
    <text evidence="2">The sequence shown here is derived from an EMBL/GenBank/DDBJ whole genome shotgun (WGS) entry which is preliminary data.</text>
</comment>
<proteinExistence type="predicted"/>
<accession>A0A9P3LBV5</accession>
<dbReference type="EMBL" id="BPQB01000008">
    <property type="protein sequence ID" value="GJE88227.1"/>
    <property type="molecule type" value="Genomic_DNA"/>
</dbReference>
<feature type="region of interest" description="Disordered" evidence="1">
    <location>
        <begin position="70"/>
        <end position="93"/>
    </location>
</feature>
<feature type="compositionally biased region" description="Basic and acidic residues" evidence="1">
    <location>
        <begin position="70"/>
        <end position="81"/>
    </location>
</feature>
<dbReference type="AlphaFoldDB" id="A0A9P3LBV5"/>
<feature type="region of interest" description="Disordered" evidence="1">
    <location>
        <begin position="1"/>
        <end position="38"/>
    </location>
</feature>
<dbReference type="Proteomes" id="UP000703269">
    <property type="component" value="Unassembled WGS sequence"/>
</dbReference>
<sequence>MHARAADARGLCGAASGRCCGGPSRNGGLPTGPGPKPRDLERATLFQPVLDAGRSVAFCELRCRQRTQKELQRSHGEDDLPKPSCPSHTFTAM</sequence>
<evidence type="ECO:0000313" key="3">
    <source>
        <dbReference type="Proteomes" id="UP000703269"/>
    </source>
</evidence>
<organism evidence="2 3">
    <name type="scientific">Phanerochaete sordida</name>
    <dbReference type="NCBI Taxonomy" id="48140"/>
    <lineage>
        <taxon>Eukaryota</taxon>
        <taxon>Fungi</taxon>
        <taxon>Dikarya</taxon>
        <taxon>Basidiomycota</taxon>
        <taxon>Agaricomycotina</taxon>
        <taxon>Agaricomycetes</taxon>
        <taxon>Polyporales</taxon>
        <taxon>Phanerochaetaceae</taxon>
        <taxon>Phanerochaete</taxon>
    </lineage>
</organism>
<protein>
    <submittedName>
        <fullName evidence="2">Uncharacterized protein</fullName>
    </submittedName>
</protein>
<keyword evidence="3" id="KW-1185">Reference proteome</keyword>
<gene>
    <name evidence="2" type="ORF">PsYK624_043100</name>
</gene>
<name>A0A9P3LBV5_9APHY</name>
<evidence type="ECO:0000256" key="1">
    <source>
        <dbReference type="SAM" id="MobiDB-lite"/>
    </source>
</evidence>